<accession>A0A4R7VX15</accession>
<evidence type="ECO:0000256" key="1">
    <source>
        <dbReference type="SAM" id="MobiDB-lite"/>
    </source>
</evidence>
<reference evidence="2 3" key="1">
    <citation type="submission" date="2019-03" db="EMBL/GenBank/DDBJ databases">
        <title>Genomic Encyclopedia of Archaeal and Bacterial Type Strains, Phase II (KMG-II): from individual species to whole genera.</title>
        <authorList>
            <person name="Goeker M."/>
        </authorList>
    </citation>
    <scope>NUCLEOTIDE SEQUENCE [LARGE SCALE GENOMIC DNA]</scope>
    <source>
        <strain evidence="2 3">DSM 45499</strain>
    </source>
</reference>
<dbReference type="Proteomes" id="UP000294927">
    <property type="component" value="Unassembled WGS sequence"/>
</dbReference>
<feature type="compositionally biased region" description="Low complexity" evidence="1">
    <location>
        <begin position="687"/>
        <end position="699"/>
    </location>
</feature>
<sequence length="953" mass="102968">MSTRLAFGVTTGPGLRSWLPTPGGEPTPADDHAGPGSPVAVGPAGADPVEATRKLTFLVTHGTEVAAGAGVDLGNGFTSARLAGATGDRRDAVLAAMRFLGAYEAHRLGDRTAVLVALFGLSATKRVGAAANEAIAEERWAALQLASAVSDLVGPEQLEQVLELRAPEGTDPFSHGAASTLADHLSQVLTRYQRPRRLTLIVSLWQHVCARLLDRKRLVDLAATQTSADRVDRLRERHRVHFDESIVQQLICGVGVNPTLAAAARWQPPVWFTARELEHLLHDAIAATALLRFARTMSDESLAVAARRHHDELAAADACLKQPARTAATRRPEGAYSHPARPGRYVHDLVNLLHPEQVPTRKIETYVKERVAMARNYGVVVLDAVTTRITIMDEQPLHNCWDTCKPWQDAKLRKWRAATGFHRAPGEWEQPPLADAHPDGPKTTLAQRLTTNPETAPAELETPHDLLWYADLADALAPIYGNEAAAVQHARPTPVLDYDLPAPPQEPGQPLADSVPLAAAGVAQLVAFGATPPPRCGSWRELVEGVGRDAAVTEASVGDFPIPPEISTLNKQVVPGTALTVELGRDPRQLAEWSSYMGNCIGGSWYAEQAQRGQCILMALRDDGDGHIVANLDIRRQTGGWQVHELRARFNDAVDPTLAKQVRQWVKTLAPPAPSKPEPALPVPPVRSRGGASRRSTTNRLPADLRSALTFEVERALATAPVAAARRTYTVLASKLGQHADFDPAAAVVALRRIGHARHVELLHDALGNDNLTAAAVWRATEVRPLTTAIDRLDPRLREYDRLTTLTDDAPLPRTLRALVRTPEIAPAYAMDVVARTVRKAMGDLVGSETLYRSAARNPSVEFLCALVIATTCTPTSQDTVRLVAPGATAVPGFPATDLSDEQGPWQQALPAAAELGTPVDSFDQRIAEDGLRVPTALLDRGGWPALWHRARR</sequence>
<name>A0A4R7VX15_9PSEU</name>
<feature type="region of interest" description="Disordered" evidence="1">
    <location>
        <begin position="1"/>
        <end position="44"/>
    </location>
</feature>
<feature type="region of interest" description="Disordered" evidence="1">
    <location>
        <begin position="670"/>
        <end position="699"/>
    </location>
</feature>
<dbReference type="OrthoDB" id="3285983at2"/>
<evidence type="ECO:0000313" key="3">
    <source>
        <dbReference type="Proteomes" id="UP000294927"/>
    </source>
</evidence>
<keyword evidence="3" id="KW-1185">Reference proteome</keyword>
<evidence type="ECO:0000313" key="2">
    <source>
        <dbReference type="EMBL" id="TDV54188.1"/>
    </source>
</evidence>
<evidence type="ECO:0008006" key="4">
    <source>
        <dbReference type="Google" id="ProtNLM"/>
    </source>
</evidence>
<dbReference type="AlphaFoldDB" id="A0A4R7VX15"/>
<gene>
    <name evidence="2" type="ORF">CLV71_104659</name>
</gene>
<feature type="compositionally biased region" description="Pro residues" evidence="1">
    <location>
        <begin position="671"/>
        <end position="685"/>
    </location>
</feature>
<comment type="caution">
    <text evidence="2">The sequence shown here is derived from an EMBL/GenBank/DDBJ whole genome shotgun (WGS) entry which is preliminary data.</text>
</comment>
<proteinExistence type="predicted"/>
<protein>
    <recommendedName>
        <fullName evidence="4">PcfJ-like protein</fullName>
    </recommendedName>
</protein>
<dbReference type="RefSeq" id="WP_133903153.1">
    <property type="nucleotide sequence ID" value="NZ_SOCP01000004.1"/>
</dbReference>
<dbReference type="EMBL" id="SOCP01000004">
    <property type="protein sequence ID" value="TDV54188.1"/>
    <property type="molecule type" value="Genomic_DNA"/>
</dbReference>
<feature type="compositionally biased region" description="Low complexity" evidence="1">
    <location>
        <begin position="34"/>
        <end position="44"/>
    </location>
</feature>
<organism evidence="2 3">
    <name type="scientific">Actinophytocola oryzae</name>
    <dbReference type="NCBI Taxonomy" id="502181"/>
    <lineage>
        <taxon>Bacteria</taxon>
        <taxon>Bacillati</taxon>
        <taxon>Actinomycetota</taxon>
        <taxon>Actinomycetes</taxon>
        <taxon>Pseudonocardiales</taxon>
        <taxon>Pseudonocardiaceae</taxon>
    </lineage>
</organism>